<gene>
    <name evidence="1" type="ORF">BCY88_06610</name>
</gene>
<accession>A0A3R7ERR9</accession>
<evidence type="ECO:0000313" key="1">
    <source>
        <dbReference type="EMBL" id="RKF43639.1"/>
    </source>
</evidence>
<protein>
    <submittedName>
        <fullName evidence="1">Uncharacterized protein</fullName>
    </submittedName>
</protein>
<name>A0A3R7ERR9_9BURK</name>
<reference evidence="1 2" key="1">
    <citation type="submission" date="2016-07" db="EMBL/GenBank/DDBJ databases">
        <title>Genome analysis of Burkholderia fungorum ES3-20.</title>
        <authorList>
            <person name="Xu D."/>
            <person name="Yao R."/>
            <person name="Zheng S."/>
        </authorList>
    </citation>
    <scope>NUCLEOTIDE SEQUENCE [LARGE SCALE GENOMIC DNA]</scope>
    <source>
        <strain evidence="1 2">ES3-20</strain>
    </source>
</reference>
<dbReference type="EMBL" id="MCAS01000023">
    <property type="protein sequence ID" value="RKF43639.1"/>
    <property type="molecule type" value="Genomic_DNA"/>
</dbReference>
<sequence length="65" mass="6962">MVAPAACLQNRPEPALLQCVKGGRVAGWAAWESGLRARVVTTTVAACGTPHRPKDPPRIRLQSPF</sequence>
<proteinExistence type="predicted"/>
<dbReference type="Proteomes" id="UP000283709">
    <property type="component" value="Unassembled WGS sequence"/>
</dbReference>
<dbReference type="AlphaFoldDB" id="A0A3R7ERR9"/>
<organism evidence="1 2">
    <name type="scientific">Paraburkholderia fungorum</name>
    <dbReference type="NCBI Taxonomy" id="134537"/>
    <lineage>
        <taxon>Bacteria</taxon>
        <taxon>Pseudomonadati</taxon>
        <taxon>Pseudomonadota</taxon>
        <taxon>Betaproteobacteria</taxon>
        <taxon>Burkholderiales</taxon>
        <taxon>Burkholderiaceae</taxon>
        <taxon>Paraburkholderia</taxon>
    </lineage>
</organism>
<evidence type="ECO:0000313" key="2">
    <source>
        <dbReference type="Proteomes" id="UP000283709"/>
    </source>
</evidence>
<comment type="caution">
    <text evidence="1">The sequence shown here is derived from an EMBL/GenBank/DDBJ whole genome shotgun (WGS) entry which is preliminary data.</text>
</comment>